<evidence type="ECO:0008006" key="4">
    <source>
        <dbReference type="Google" id="ProtNLM"/>
    </source>
</evidence>
<feature type="compositionally biased region" description="Low complexity" evidence="1">
    <location>
        <begin position="903"/>
        <end position="926"/>
    </location>
</feature>
<feature type="compositionally biased region" description="Acidic residues" evidence="1">
    <location>
        <begin position="953"/>
        <end position="969"/>
    </location>
</feature>
<feature type="compositionally biased region" description="Pro residues" evidence="1">
    <location>
        <begin position="179"/>
        <end position="188"/>
    </location>
</feature>
<feature type="compositionally biased region" description="Basic and acidic residues" evidence="1">
    <location>
        <begin position="531"/>
        <end position="548"/>
    </location>
</feature>
<feature type="region of interest" description="Disordered" evidence="1">
    <location>
        <begin position="521"/>
        <end position="659"/>
    </location>
</feature>
<keyword evidence="3" id="KW-1185">Reference proteome</keyword>
<feature type="compositionally biased region" description="Basic and acidic residues" evidence="1">
    <location>
        <begin position="636"/>
        <end position="650"/>
    </location>
</feature>
<feature type="compositionally biased region" description="Low complexity" evidence="1">
    <location>
        <begin position="146"/>
        <end position="178"/>
    </location>
</feature>
<feature type="compositionally biased region" description="Basic and acidic residues" evidence="1">
    <location>
        <begin position="420"/>
        <end position="432"/>
    </location>
</feature>
<name>A0ABR3Q4T5_9TREE</name>
<feature type="compositionally biased region" description="Pro residues" evidence="1">
    <location>
        <begin position="106"/>
        <end position="134"/>
    </location>
</feature>
<dbReference type="Proteomes" id="UP001565368">
    <property type="component" value="Unassembled WGS sequence"/>
</dbReference>
<gene>
    <name evidence="2" type="ORF">Q8F55_003741</name>
</gene>
<protein>
    <recommendedName>
        <fullName evidence="4">Proteophosphoglycan ppg4</fullName>
    </recommendedName>
</protein>
<feature type="compositionally biased region" description="Low complexity" evidence="1">
    <location>
        <begin position="189"/>
        <end position="206"/>
    </location>
</feature>
<feature type="compositionally biased region" description="Polar residues" evidence="1">
    <location>
        <begin position="341"/>
        <end position="356"/>
    </location>
</feature>
<feature type="compositionally biased region" description="Low complexity" evidence="1">
    <location>
        <begin position="798"/>
        <end position="810"/>
    </location>
</feature>
<feature type="compositionally biased region" description="Low complexity" evidence="1">
    <location>
        <begin position="311"/>
        <end position="325"/>
    </location>
</feature>
<sequence>MPPSPRSLSPISLSPITGLHPYQPLYIDPTDSAPPSPQLAKRLSAPPELDPAFLLRTPPSPARSNTSLKGSRRRKRQTMPADLAAVADLTDKLMGVADGSPKPRSPRSPPPRVRPKLPMPRPAQSPTPASPTSPHPHVDEGERAPFRPGSRAPSRAASVASSSPATRPRSRPSSMVGPPATPGTPSRPPSRAASRAGSRTGSIGRAGMKRHSRTRSLAEEIADAESKLPFYDSDEGEEKKRGGAKHWVEALRDGPTSPTPSKVPVVRRSSVGSAAGSAASGASRGPPRAHVRRESVEYTGGRVSRESARHSSGSQSPAPGSPSSSRIPMPKRIPSLKRNDTVQSMQSMQSFKSAKSQPMRAPTPTQVQSTSPSRRLATPASPKPMAKKIGPPAPLKPTPPTAAPAVKSPPPTAAKKNKAKAKEPSKDEEKKVRTPSTSMSRSVIKALKPKGSLRKAALSPGGSPEPAPPLVTRQRSNSSVSKGTGAFASLAATSNAVMLAPSPSPPPKKVSPASSIASLKSFASSLSHRSSKGERSALVESLSEDKGSPARAPLSPAMEQKATLAPPPSHPAPEPEAEGDLDASPLEGSLARSKSGRNMFSRLRTLSFTPKPATITPKASKGSRPPSVVDVFAPSGDKKPASTSSHREEAAGASTEPTVAIQVEPVEPPVVFEPVQDAVDDVEAPEPDAIGATDADALDPIAITTPEIILSPPRSPVDILSPPRSPASDASGTGSELAMDDELLLDSDDELCPRPGEGLLSDSASIEADPEENDGSPSGSESPGLTWSTGESLEIVPSEGSLESLSSAGSDKPGDEDLSRAMAEGKGVELGQPGIEQTAGPPAQDPEPQVHFPVPVPFAPATAVDPIPEDAEPEVAFPVPVPFAPAKDKPRPATPVVPPPPSQAVAPPQFSAEPEAPASEAVWWAAPQPPSRPTTPAQAEPAPTCPEPTAEWEPLEAEDDELESNADAEEDHRRARSAAPSPEPSPEHRAAPLPTDEPEYTLSQVPEAPAPEPIPPAVPSNRYPTPPSEPEDLALAGDSAPLAPRQQLPPGQFVALSPCLVAFAGTSFTHSRSASTPFGGMAALIGLPGLGVLSGECDDDDEDP</sequence>
<proteinExistence type="predicted"/>
<dbReference type="EMBL" id="JBBXJM010000003">
    <property type="protein sequence ID" value="KAL1409744.1"/>
    <property type="molecule type" value="Genomic_DNA"/>
</dbReference>
<feature type="compositionally biased region" description="Low complexity" evidence="1">
    <location>
        <begin position="1"/>
        <end position="16"/>
    </location>
</feature>
<comment type="caution">
    <text evidence="2">The sequence shown here is derived from an EMBL/GenBank/DDBJ whole genome shotgun (WGS) entry which is preliminary data.</text>
</comment>
<feature type="compositionally biased region" description="Polar residues" evidence="1">
    <location>
        <begin position="363"/>
        <end position="373"/>
    </location>
</feature>
<feature type="compositionally biased region" description="Basic and acidic residues" evidence="1">
    <location>
        <begin position="237"/>
        <end position="252"/>
    </location>
</feature>
<feature type="compositionally biased region" description="Polar residues" evidence="1">
    <location>
        <begin position="775"/>
        <end position="791"/>
    </location>
</feature>
<feature type="compositionally biased region" description="Basic and acidic residues" evidence="1">
    <location>
        <begin position="136"/>
        <end position="145"/>
    </location>
</feature>
<feature type="region of interest" description="Disordered" evidence="1">
    <location>
        <begin position="686"/>
        <end position="1048"/>
    </location>
</feature>
<feature type="compositionally biased region" description="Low complexity" evidence="1">
    <location>
        <begin position="846"/>
        <end position="866"/>
    </location>
</feature>
<evidence type="ECO:0000313" key="3">
    <source>
        <dbReference type="Proteomes" id="UP001565368"/>
    </source>
</evidence>
<feature type="compositionally biased region" description="Pro residues" evidence="1">
    <location>
        <begin position="892"/>
        <end position="902"/>
    </location>
</feature>
<reference evidence="2 3" key="1">
    <citation type="submission" date="2023-08" db="EMBL/GenBank/DDBJ databases">
        <title>Annotated Genome Sequence of Vanrija albida AlHP1.</title>
        <authorList>
            <person name="Herzog R."/>
        </authorList>
    </citation>
    <scope>NUCLEOTIDE SEQUENCE [LARGE SCALE GENOMIC DNA]</scope>
    <source>
        <strain evidence="2 3">AlHP1</strain>
    </source>
</reference>
<feature type="compositionally biased region" description="Low complexity" evidence="1">
    <location>
        <begin position="255"/>
        <end position="288"/>
    </location>
</feature>
<feature type="compositionally biased region" description="Polar residues" evidence="1">
    <location>
        <begin position="473"/>
        <end position="482"/>
    </location>
</feature>
<feature type="compositionally biased region" description="Low complexity" evidence="1">
    <location>
        <begin position="934"/>
        <end position="952"/>
    </location>
</feature>
<organism evidence="2 3">
    <name type="scientific">Vanrija albida</name>
    <dbReference type="NCBI Taxonomy" id="181172"/>
    <lineage>
        <taxon>Eukaryota</taxon>
        <taxon>Fungi</taxon>
        <taxon>Dikarya</taxon>
        <taxon>Basidiomycota</taxon>
        <taxon>Agaricomycotina</taxon>
        <taxon>Tremellomycetes</taxon>
        <taxon>Trichosporonales</taxon>
        <taxon>Trichosporonaceae</taxon>
        <taxon>Vanrija</taxon>
    </lineage>
</organism>
<feature type="compositionally biased region" description="Acidic residues" evidence="1">
    <location>
        <begin position="738"/>
        <end position="750"/>
    </location>
</feature>
<evidence type="ECO:0000313" key="2">
    <source>
        <dbReference type="EMBL" id="KAL1409744.1"/>
    </source>
</evidence>
<feature type="compositionally biased region" description="Pro residues" evidence="1">
    <location>
        <begin position="565"/>
        <end position="574"/>
    </location>
</feature>
<feature type="region of interest" description="Disordered" evidence="1">
    <location>
        <begin position="1"/>
        <end position="484"/>
    </location>
</feature>
<evidence type="ECO:0000256" key="1">
    <source>
        <dbReference type="SAM" id="MobiDB-lite"/>
    </source>
</evidence>
<feature type="compositionally biased region" description="Pro residues" evidence="1">
    <location>
        <begin position="1008"/>
        <end position="1028"/>
    </location>
</feature>
<accession>A0ABR3Q4T5</accession>
<dbReference type="RefSeq" id="XP_069209688.1">
    <property type="nucleotide sequence ID" value="XM_069352270.1"/>
</dbReference>
<feature type="compositionally biased region" description="Pro residues" evidence="1">
    <location>
        <begin position="391"/>
        <end position="412"/>
    </location>
</feature>
<dbReference type="GeneID" id="95984784"/>